<keyword evidence="2" id="KW-1185">Reference proteome</keyword>
<dbReference type="AlphaFoldDB" id="A0A2T4ZBK2"/>
<reference evidence="1 2" key="1">
    <citation type="submission" date="2018-04" db="EMBL/GenBank/DDBJ databases">
        <title>Genomic Encyclopedia of Archaeal and Bacterial Type Strains, Phase II (KMG-II): from individual species to whole genera.</title>
        <authorList>
            <person name="Goeker M."/>
        </authorList>
    </citation>
    <scope>NUCLEOTIDE SEQUENCE [LARGE SCALE GENOMIC DNA]</scope>
    <source>
        <strain evidence="1 2">DSM 45169</strain>
    </source>
</reference>
<evidence type="ECO:0000313" key="1">
    <source>
        <dbReference type="EMBL" id="PTM59268.1"/>
    </source>
</evidence>
<dbReference type="EMBL" id="PZZP01000001">
    <property type="protein sequence ID" value="PTM59268.1"/>
    <property type="molecule type" value="Genomic_DNA"/>
</dbReference>
<dbReference type="Proteomes" id="UP000241639">
    <property type="component" value="Unassembled WGS sequence"/>
</dbReference>
<evidence type="ECO:0000313" key="2">
    <source>
        <dbReference type="Proteomes" id="UP000241639"/>
    </source>
</evidence>
<accession>A0A2T4ZBK2</accession>
<proteinExistence type="predicted"/>
<name>A0A2T4ZBK2_9BACL</name>
<protein>
    <submittedName>
        <fullName evidence="1">Uncharacterized protein</fullName>
    </submittedName>
</protein>
<sequence>MPSALVFLYTKVNDQAAQLSREWEEEKKVTAQLWQALAKAQSNNEKQAAALHDLVEGMQEIRRVQEEQRMSILEIRQWMKGKKEG</sequence>
<organism evidence="1 2">
    <name type="scientific">Desmospora activa DSM 45169</name>
    <dbReference type="NCBI Taxonomy" id="1121389"/>
    <lineage>
        <taxon>Bacteria</taxon>
        <taxon>Bacillati</taxon>
        <taxon>Bacillota</taxon>
        <taxon>Bacilli</taxon>
        <taxon>Bacillales</taxon>
        <taxon>Thermoactinomycetaceae</taxon>
        <taxon>Desmospora</taxon>
    </lineage>
</organism>
<gene>
    <name evidence="1" type="ORF">C8J48_1873</name>
</gene>
<comment type="caution">
    <text evidence="1">The sequence shown here is derived from an EMBL/GenBank/DDBJ whole genome shotgun (WGS) entry which is preliminary data.</text>
</comment>